<evidence type="ECO:0000313" key="5">
    <source>
        <dbReference type="EMBL" id="TEB38976.1"/>
    </source>
</evidence>
<dbReference type="Pfam" id="PF06738">
    <property type="entry name" value="ThrE"/>
    <property type="match status" value="1"/>
</dbReference>
<organism evidence="5 6">
    <name type="scientific">Coprinellus micaceus</name>
    <name type="common">Glistening ink-cap mushroom</name>
    <name type="synonym">Coprinus micaceus</name>
    <dbReference type="NCBI Taxonomy" id="71717"/>
    <lineage>
        <taxon>Eukaryota</taxon>
        <taxon>Fungi</taxon>
        <taxon>Dikarya</taxon>
        <taxon>Basidiomycota</taxon>
        <taxon>Agaricomycotina</taxon>
        <taxon>Agaricomycetes</taxon>
        <taxon>Agaricomycetidae</taxon>
        <taxon>Agaricales</taxon>
        <taxon>Agaricineae</taxon>
        <taxon>Psathyrellaceae</taxon>
        <taxon>Coprinellus</taxon>
    </lineage>
</organism>
<dbReference type="OrthoDB" id="413008at2759"/>
<evidence type="ECO:0000256" key="1">
    <source>
        <dbReference type="ARBA" id="ARBA00034125"/>
    </source>
</evidence>
<gene>
    <name evidence="5" type="ORF">FA13DRAFT_423543</name>
</gene>
<keyword evidence="3" id="KW-1133">Transmembrane helix</keyword>
<evidence type="ECO:0000256" key="2">
    <source>
        <dbReference type="SAM" id="MobiDB-lite"/>
    </source>
</evidence>
<keyword evidence="6" id="KW-1185">Reference proteome</keyword>
<dbReference type="PANTHER" id="PTHR31082">
    <property type="entry name" value="PHEROMONE-REGULATED MEMBRANE PROTEIN 10"/>
    <property type="match status" value="1"/>
</dbReference>
<accession>A0A4Y7TXS8</accession>
<dbReference type="STRING" id="71717.A0A4Y7TXS8"/>
<evidence type="ECO:0000259" key="4">
    <source>
        <dbReference type="Pfam" id="PF06738"/>
    </source>
</evidence>
<evidence type="ECO:0000256" key="3">
    <source>
        <dbReference type="SAM" id="Phobius"/>
    </source>
</evidence>
<comment type="similarity">
    <text evidence="1">Belongs to the ThrE exporter (TC 2.A.79) family.</text>
</comment>
<dbReference type="AlphaFoldDB" id="A0A4Y7TXS8"/>
<evidence type="ECO:0000313" key="6">
    <source>
        <dbReference type="Proteomes" id="UP000298030"/>
    </source>
</evidence>
<keyword evidence="3" id="KW-0812">Transmembrane</keyword>
<name>A0A4Y7TXS8_COPMI</name>
<dbReference type="GO" id="GO:0022857">
    <property type="term" value="F:transmembrane transporter activity"/>
    <property type="evidence" value="ECO:0007669"/>
    <property type="project" value="InterPro"/>
</dbReference>
<feature type="domain" description="Threonine/serine exporter-like N-terminal" evidence="4">
    <location>
        <begin position="92"/>
        <end position="295"/>
    </location>
</feature>
<feature type="transmembrane region" description="Helical" evidence="3">
    <location>
        <begin position="250"/>
        <end position="269"/>
    </location>
</feature>
<protein>
    <submittedName>
        <fullName evidence="5">DUF1212-domain-containing protein</fullName>
    </submittedName>
</protein>
<proteinExistence type="inferred from homology"/>
<reference evidence="5 6" key="1">
    <citation type="journal article" date="2019" name="Nat. Ecol. Evol.">
        <title>Megaphylogeny resolves global patterns of mushroom evolution.</title>
        <authorList>
            <person name="Varga T."/>
            <person name="Krizsan K."/>
            <person name="Foldi C."/>
            <person name="Dima B."/>
            <person name="Sanchez-Garcia M."/>
            <person name="Sanchez-Ramirez S."/>
            <person name="Szollosi G.J."/>
            <person name="Szarkandi J.G."/>
            <person name="Papp V."/>
            <person name="Albert L."/>
            <person name="Andreopoulos W."/>
            <person name="Angelini C."/>
            <person name="Antonin V."/>
            <person name="Barry K.W."/>
            <person name="Bougher N.L."/>
            <person name="Buchanan P."/>
            <person name="Buyck B."/>
            <person name="Bense V."/>
            <person name="Catcheside P."/>
            <person name="Chovatia M."/>
            <person name="Cooper J."/>
            <person name="Damon W."/>
            <person name="Desjardin D."/>
            <person name="Finy P."/>
            <person name="Geml J."/>
            <person name="Haridas S."/>
            <person name="Hughes K."/>
            <person name="Justo A."/>
            <person name="Karasinski D."/>
            <person name="Kautmanova I."/>
            <person name="Kiss B."/>
            <person name="Kocsube S."/>
            <person name="Kotiranta H."/>
            <person name="LaButti K.M."/>
            <person name="Lechner B.E."/>
            <person name="Liimatainen K."/>
            <person name="Lipzen A."/>
            <person name="Lukacs Z."/>
            <person name="Mihaltcheva S."/>
            <person name="Morgado L.N."/>
            <person name="Niskanen T."/>
            <person name="Noordeloos M.E."/>
            <person name="Ohm R.A."/>
            <person name="Ortiz-Santana B."/>
            <person name="Ovrebo C."/>
            <person name="Racz N."/>
            <person name="Riley R."/>
            <person name="Savchenko A."/>
            <person name="Shiryaev A."/>
            <person name="Soop K."/>
            <person name="Spirin V."/>
            <person name="Szebenyi C."/>
            <person name="Tomsovsky M."/>
            <person name="Tulloss R.E."/>
            <person name="Uehling J."/>
            <person name="Grigoriev I.V."/>
            <person name="Vagvolgyi C."/>
            <person name="Papp T."/>
            <person name="Martin F.M."/>
            <person name="Miettinen O."/>
            <person name="Hibbett D.S."/>
            <person name="Nagy L.G."/>
        </authorList>
    </citation>
    <scope>NUCLEOTIDE SEQUENCE [LARGE SCALE GENOMIC DNA]</scope>
    <source>
        <strain evidence="5 6">FP101781</strain>
    </source>
</reference>
<feature type="transmembrane region" description="Helical" evidence="3">
    <location>
        <begin position="196"/>
        <end position="219"/>
    </location>
</feature>
<comment type="caution">
    <text evidence="5">The sequence shown here is derived from an EMBL/GenBank/DDBJ whole genome shotgun (WGS) entry which is preliminary data.</text>
</comment>
<feature type="region of interest" description="Disordered" evidence="2">
    <location>
        <begin position="1"/>
        <end position="51"/>
    </location>
</feature>
<feature type="transmembrane region" description="Helical" evidence="3">
    <location>
        <begin position="275"/>
        <end position="296"/>
    </location>
</feature>
<dbReference type="PANTHER" id="PTHR31082:SF4">
    <property type="entry name" value="PHEROMONE-REGULATED MEMBRANE PROTEIN 10"/>
    <property type="match status" value="1"/>
</dbReference>
<dbReference type="Proteomes" id="UP000298030">
    <property type="component" value="Unassembled WGS sequence"/>
</dbReference>
<dbReference type="InterPro" id="IPR051361">
    <property type="entry name" value="ThrE/Ser_Exporter"/>
</dbReference>
<dbReference type="EMBL" id="QPFP01000002">
    <property type="protein sequence ID" value="TEB38976.1"/>
    <property type="molecule type" value="Genomic_DNA"/>
</dbReference>
<sequence length="302" mass="32802">MDDHQNGHGDFGSQSRHQQHGLDGKDVTPNTTSYNEAPTPRAGSPSTNHLSRTLNGLITRIPLRRVSKRHPLHREDIPPVAVSQSSEEVKREFILTLARALLLFGAPSHRIEAQLTAAAKHLKIDAQFVYLPSIIIVSMTADGQVGTRTFFLRIRGRIALTSLQKVHAVYRNVLHGNLNPGPATRALKRLNRAPPLYTLGARCFLAFLTASIICGLSFGGSPVDMWISGVCASVLQYLGLNAANKSAMYANVYEISASIIVAFIARALSNLPGDYFCYNAISSAGVVVILPGFTVCEFTPMP</sequence>
<dbReference type="InterPro" id="IPR010619">
    <property type="entry name" value="ThrE-like_N"/>
</dbReference>
<keyword evidence="3" id="KW-0472">Membrane</keyword>